<feature type="domain" description="Cystatin" evidence="4">
    <location>
        <begin position="29"/>
        <end position="119"/>
    </location>
</feature>
<proteinExistence type="predicted"/>
<dbReference type="OMA" id="HRGIHKM"/>
<keyword evidence="3" id="KW-0732">Signal</keyword>
<name>A0A5K1B758_9MAGN</name>
<dbReference type="InterPro" id="IPR046350">
    <property type="entry name" value="Cystatin_sf"/>
</dbReference>
<dbReference type="PANTHER" id="PTHR47373:SF1">
    <property type="entry name" value="CYSTEINE PROTEINASE INHIBITOR 2"/>
    <property type="match status" value="1"/>
</dbReference>
<dbReference type="GO" id="GO:0004869">
    <property type="term" value="F:cysteine-type endopeptidase inhibitor activity"/>
    <property type="evidence" value="ECO:0007669"/>
    <property type="project" value="UniProtKB-KW"/>
</dbReference>
<gene>
    <name evidence="5" type="ORF">NYM_LOCUS15313</name>
</gene>
<keyword evidence="2" id="KW-0789">Thiol protease inhibitor</keyword>
<sequence>MAISVSSMASFLLLVSLSVFLTGPSLCDALVGGKSDIPNVKSNKEVQDLGSWCVSEYNSQQHRSLTFKEVTSGQQQVVAGMNYYLHIQTVDGGATKYYDAVVWVRAWLSSKQLLSFQPAA</sequence>
<dbReference type="InterPro" id="IPR018073">
    <property type="entry name" value="Prot_inh_cystat_CS"/>
</dbReference>
<dbReference type="InterPro" id="IPR000010">
    <property type="entry name" value="Cystatin_dom"/>
</dbReference>
<dbReference type="Gramene" id="NC3G0209120.1">
    <property type="protein sequence ID" value="NC3G0209120.1:cds"/>
    <property type="gene ID" value="NC3G0209120"/>
</dbReference>
<evidence type="ECO:0000256" key="1">
    <source>
        <dbReference type="ARBA" id="ARBA00022690"/>
    </source>
</evidence>
<dbReference type="SMART" id="SM00043">
    <property type="entry name" value="CY"/>
    <property type="match status" value="1"/>
</dbReference>
<evidence type="ECO:0000256" key="2">
    <source>
        <dbReference type="ARBA" id="ARBA00022704"/>
    </source>
</evidence>
<dbReference type="CDD" id="cd00042">
    <property type="entry name" value="CY"/>
    <property type="match status" value="1"/>
</dbReference>
<evidence type="ECO:0000256" key="3">
    <source>
        <dbReference type="SAM" id="SignalP"/>
    </source>
</evidence>
<feature type="chain" id="PRO_5023885847" description="Cystatin domain-containing protein" evidence="3">
    <location>
        <begin position="30"/>
        <end position="120"/>
    </location>
</feature>
<keyword evidence="1" id="KW-0646">Protease inhibitor</keyword>
<evidence type="ECO:0000313" key="5">
    <source>
        <dbReference type="EMBL" id="VVW10714.1"/>
    </source>
</evidence>
<reference evidence="5" key="1">
    <citation type="submission" date="2019-09" db="EMBL/GenBank/DDBJ databases">
        <authorList>
            <person name="Zhang L."/>
        </authorList>
    </citation>
    <scope>NUCLEOTIDE SEQUENCE</scope>
</reference>
<evidence type="ECO:0000259" key="4">
    <source>
        <dbReference type="SMART" id="SM00043"/>
    </source>
</evidence>
<organism evidence="5">
    <name type="scientific">Nymphaea colorata</name>
    <name type="common">pocket water lily</name>
    <dbReference type="NCBI Taxonomy" id="210225"/>
    <lineage>
        <taxon>Eukaryota</taxon>
        <taxon>Viridiplantae</taxon>
        <taxon>Streptophyta</taxon>
        <taxon>Embryophyta</taxon>
        <taxon>Tracheophyta</taxon>
        <taxon>Spermatophyta</taxon>
        <taxon>Magnoliopsida</taxon>
        <taxon>Nymphaeales</taxon>
        <taxon>Nymphaeaceae</taxon>
        <taxon>Nymphaea</taxon>
    </lineage>
</organism>
<feature type="signal peptide" evidence="3">
    <location>
        <begin position="1"/>
        <end position="29"/>
    </location>
</feature>
<dbReference type="PANTHER" id="PTHR47373">
    <property type="entry name" value="CYSTEINE PROTEINASE INHIBITOR 2"/>
    <property type="match status" value="1"/>
</dbReference>
<dbReference type="PROSITE" id="PS00287">
    <property type="entry name" value="CYSTATIN"/>
    <property type="match status" value="1"/>
</dbReference>
<dbReference type="AlphaFoldDB" id="A0A5K1B758"/>
<dbReference type="Pfam" id="PF16845">
    <property type="entry name" value="SQAPI"/>
    <property type="match status" value="1"/>
</dbReference>
<dbReference type="SUPFAM" id="SSF54403">
    <property type="entry name" value="Cystatin/monellin"/>
    <property type="match status" value="1"/>
</dbReference>
<dbReference type="Gene3D" id="3.10.450.10">
    <property type="match status" value="1"/>
</dbReference>
<accession>A0A5K1B758</accession>
<dbReference type="EMBL" id="LR721781">
    <property type="protein sequence ID" value="VVW10714.1"/>
    <property type="molecule type" value="Genomic_DNA"/>
</dbReference>
<dbReference type="OrthoDB" id="1908104at2759"/>
<protein>
    <recommendedName>
        <fullName evidence="4">Cystatin domain-containing protein</fullName>
    </recommendedName>
</protein>